<evidence type="ECO:0000256" key="2">
    <source>
        <dbReference type="SAM" id="Phobius"/>
    </source>
</evidence>
<feature type="compositionally biased region" description="Acidic residues" evidence="1">
    <location>
        <begin position="33"/>
        <end position="52"/>
    </location>
</feature>
<dbReference type="Proteomes" id="UP000005237">
    <property type="component" value="Unassembled WGS sequence"/>
</dbReference>
<dbReference type="EnsemblMetazoa" id="CJA06639.1">
    <property type="protein sequence ID" value="CJA06639.1"/>
    <property type="gene ID" value="WBGene00125843"/>
</dbReference>
<evidence type="ECO:0000313" key="4">
    <source>
        <dbReference type="Proteomes" id="UP000005237"/>
    </source>
</evidence>
<protein>
    <submittedName>
        <fullName evidence="3">Uncharacterized protein</fullName>
    </submittedName>
</protein>
<dbReference type="AlphaFoldDB" id="A0A8R1DNG4"/>
<keyword evidence="2" id="KW-0812">Transmembrane</keyword>
<evidence type="ECO:0000256" key="1">
    <source>
        <dbReference type="SAM" id="MobiDB-lite"/>
    </source>
</evidence>
<feature type="region of interest" description="Disordered" evidence="1">
    <location>
        <begin position="20"/>
        <end position="54"/>
    </location>
</feature>
<name>A0A8R1DNG4_CAEJA</name>
<keyword evidence="4" id="KW-1185">Reference proteome</keyword>
<dbReference type="Gene3D" id="1.10.287.70">
    <property type="match status" value="1"/>
</dbReference>
<reference evidence="3" key="2">
    <citation type="submission" date="2022-06" db="UniProtKB">
        <authorList>
            <consortium name="EnsemblMetazoa"/>
        </authorList>
    </citation>
    <scope>IDENTIFICATION</scope>
    <source>
        <strain evidence="3">DF5081</strain>
    </source>
</reference>
<keyword evidence="2" id="KW-0472">Membrane</keyword>
<proteinExistence type="predicted"/>
<keyword evidence="2" id="KW-1133">Transmembrane helix</keyword>
<organism evidence="3 4">
    <name type="scientific">Caenorhabditis japonica</name>
    <dbReference type="NCBI Taxonomy" id="281687"/>
    <lineage>
        <taxon>Eukaryota</taxon>
        <taxon>Metazoa</taxon>
        <taxon>Ecdysozoa</taxon>
        <taxon>Nematoda</taxon>
        <taxon>Chromadorea</taxon>
        <taxon>Rhabditida</taxon>
        <taxon>Rhabditina</taxon>
        <taxon>Rhabditomorpha</taxon>
        <taxon>Rhabditoidea</taxon>
        <taxon>Rhabditidae</taxon>
        <taxon>Peloderinae</taxon>
        <taxon>Caenorhabditis</taxon>
    </lineage>
</organism>
<evidence type="ECO:0000313" key="3">
    <source>
        <dbReference type="EnsemblMetazoa" id="CJA06639.1"/>
    </source>
</evidence>
<accession>A0A8R1DNG4</accession>
<sequence length="109" mass="12547">MKTQIFIENDQLAWESLISEFAQNPQQSGHEDIESDEDESKDEEDEDEEEEETGLRKFAKLVLPHVALVLLTCTYTVIGALIFYSVEQPHEQMMKEQQVSCLGERGKNK</sequence>
<reference evidence="4" key="1">
    <citation type="submission" date="2010-08" db="EMBL/GenBank/DDBJ databases">
        <authorList>
            <consortium name="Caenorhabditis japonica Sequencing Consortium"/>
            <person name="Wilson R.K."/>
        </authorList>
    </citation>
    <scope>NUCLEOTIDE SEQUENCE [LARGE SCALE GENOMIC DNA]</scope>
    <source>
        <strain evidence="4">DF5081</strain>
    </source>
</reference>
<feature type="transmembrane region" description="Helical" evidence="2">
    <location>
        <begin position="62"/>
        <end position="86"/>
    </location>
</feature>